<dbReference type="OrthoDB" id="72053at2759"/>
<dbReference type="InterPro" id="IPR036249">
    <property type="entry name" value="Thioredoxin-like_sf"/>
</dbReference>
<evidence type="ECO:0000256" key="4">
    <source>
        <dbReference type="ARBA" id="ARBA00023136"/>
    </source>
</evidence>
<feature type="region of interest" description="Disordered" evidence="6">
    <location>
        <begin position="141"/>
        <end position="177"/>
    </location>
</feature>
<dbReference type="InterPro" id="IPR013766">
    <property type="entry name" value="Thioredoxin_domain"/>
</dbReference>
<keyword evidence="8" id="KW-0732">Signal</keyword>
<evidence type="ECO:0000256" key="5">
    <source>
        <dbReference type="ARBA" id="ARBA00045246"/>
    </source>
</evidence>
<proteinExistence type="predicted"/>
<dbReference type="GO" id="GO:0005789">
    <property type="term" value="C:endoplasmic reticulum membrane"/>
    <property type="evidence" value="ECO:0007669"/>
    <property type="project" value="UniProtKB-SubCell"/>
</dbReference>
<dbReference type="Proteomes" id="UP000076722">
    <property type="component" value="Unassembled WGS sequence"/>
</dbReference>
<keyword evidence="2 7" id="KW-0812">Transmembrane</keyword>
<evidence type="ECO:0000256" key="1">
    <source>
        <dbReference type="ARBA" id="ARBA00004389"/>
    </source>
</evidence>
<feature type="signal peptide" evidence="8">
    <location>
        <begin position="1"/>
        <end position="21"/>
    </location>
</feature>
<protein>
    <submittedName>
        <fullName evidence="10">Thioredoxin-domain-containing protein</fullName>
    </submittedName>
</protein>
<dbReference type="PANTHER" id="PTHR46426">
    <property type="entry name" value="PROTEIN DISULFIDE-ISOMERASE TMX3"/>
    <property type="match status" value="1"/>
</dbReference>
<comment type="subcellular location">
    <subcellularLocation>
        <location evidence="1">Endoplasmic reticulum membrane</location>
        <topology evidence="1">Single-pass membrane protein</topology>
    </subcellularLocation>
</comment>
<dbReference type="InterPro" id="IPR052250">
    <property type="entry name" value="PDI_TMX3"/>
</dbReference>
<sequence length="628" mass="69149">MLPASLLALLSVSLSASSTWALPTIESHSPQLTPSDFTPELLNGTWLVEFFSPYCGHCRHFAPTWEQLYERVITNGDDESHDNVRTEGIKMGQVNCISEGDLCNAQGIRGYPTLLLYKDAVKGLEYPGQRTYDDILHFISANAPPPPSPAQPPSSHESANPPPAAADDAITSDTTTSTPSLVVQTRSSVDPNPHGSVLALTTNTFTSALSAGPVFIKFFAPWCGHCKKLAPIWSELASNLAHKLSIAEINCDDNPSVCKKQGVNAYPALYYYKEGYKVEYMGKRNLDSLEAFVDKVTAPSVTEVESALELSKASQENDVIFLFIHSDEDKEQLDLIHRVGNTLLLTPPFQILTTTQSQIRSAYLTAEEDYPVLLVFKKSVTSSSAASKPISALAIHPTTSAAQISTFVEKNRFPLISELTSENFQSIMQARFDPLIVLMITGTEPRNAQEGQKILANAESQYRLRLEQHKLRSKREVLWVHLEASSRWSSWLKGMYGVKGERMIPSVIISDHSKLLYYSTNKDGEPIEVSASAISFAVEDAVDGKLTARNSENFLERLARKLNNASSYIGDAFVAHPFRSSLIVVALFIFLIYAVVKIVSEDIGSGSGYRPDSPIKLTGKARAKRRLD</sequence>
<gene>
    <name evidence="10" type="ORF">SISNIDRAFT_457308</name>
</gene>
<dbReference type="InterPro" id="IPR017937">
    <property type="entry name" value="Thioredoxin_CS"/>
</dbReference>
<dbReference type="CDD" id="cd02961">
    <property type="entry name" value="PDI_a_family"/>
    <property type="match status" value="1"/>
</dbReference>
<feature type="domain" description="Thioredoxin" evidence="9">
    <location>
        <begin position="10"/>
        <end position="144"/>
    </location>
</feature>
<feature type="compositionally biased region" description="Low complexity" evidence="6">
    <location>
        <begin position="153"/>
        <end position="177"/>
    </location>
</feature>
<evidence type="ECO:0000256" key="2">
    <source>
        <dbReference type="ARBA" id="ARBA00022692"/>
    </source>
</evidence>
<feature type="compositionally biased region" description="Pro residues" evidence="6">
    <location>
        <begin position="143"/>
        <end position="152"/>
    </location>
</feature>
<dbReference type="EMBL" id="KV419418">
    <property type="protein sequence ID" value="KZS90969.1"/>
    <property type="molecule type" value="Genomic_DNA"/>
</dbReference>
<evidence type="ECO:0000256" key="7">
    <source>
        <dbReference type="SAM" id="Phobius"/>
    </source>
</evidence>
<comment type="function">
    <text evidence="5">Probable disulfide isomerase, which participates in the folding of proteins containing disulfide bonds. May act as a dithiol oxidase. Acts as a regulator of endoplasmic reticulum-mitochondria contact sites via its ability to regulate redox signals.</text>
</comment>
<keyword evidence="3 7" id="KW-1133">Transmembrane helix</keyword>
<evidence type="ECO:0000256" key="3">
    <source>
        <dbReference type="ARBA" id="ARBA00022989"/>
    </source>
</evidence>
<evidence type="ECO:0000259" key="9">
    <source>
        <dbReference type="PROSITE" id="PS51352"/>
    </source>
</evidence>
<dbReference type="PROSITE" id="PS00194">
    <property type="entry name" value="THIOREDOXIN_1"/>
    <property type="match status" value="2"/>
</dbReference>
<keyword evidence="11" id="KW-1185">Reference proteome</keyword>
<feature type="chain" id="PRO_5007852953" evidence="8">
    <location>
        <begin position="22"/>
        <end position="628"/>
    </location>
</feature>
<accession>A0A164RX66</accession>
<name>A0A164RX66_9AGAM</name>
<dbReference type="SUPFAM" id="SSF52833">
    <property type="entry name" value="Thioredoxin-like"/>
    <property type="match status" value="2"/>
</dbReference>
<dbReference type="AlphaFoldDB" id="A0A164RX66"/>
<feature type="transmembrane region" description="Helical" evidence="7">
    <location>
        <begin position="582"/>
        <end position="600"/>
    </location>
</feature>
<evidence type="ECO:0000256" key="8">
    <source>
        <dbReference type="SAM" id="SignalP"/>
    </source>
</evidence>
<evidence type="ECO:0000313" key="11">
    <source>
        <dbReference type="Proteomes" id="UP000076722"/>
    </source>
</evidence>
<feature type="domain" description="Thioredoxin" evidence="9">
    <location>
        <begin position="172"/>
        <end position="298"/>
    </location>
</feature>
<organism evidence="10 11">
    <name type="scientific">Sistotremastrum niveocremeum HHB9708</name>
    <dbReference type="NCBI Taxonomy" id="1314777"/>
    <lineage>
        <taxon>Eukaryota</taxon>
        <taxon>Fungi</taxon>
        <taxon>Dikarya</taxon>
        <taxon>Basidiomycota</taxon>
        <taxon>Agaricomycotina</taxon>
        <taxon>Agaricomycetes</taxon>
        <taxon>Sistotremastrales</taxon>
        <taxon>Sistotremastraceae</taxon>
        <taxon>Sertulicium</taxon>
        <taxon>Sertulicium niveocremeum</taxon>
    </lineage>
</organism>
<dbReference type="STRING" id="1314777.A0A164RX66"/>
<dbReference type="PANTHER" id="PTHR46426:SF1">
    <property type="entry name" value="PROTEIN DISULFIDE-ISOMERASE TMX3"/>
    <property type="match status" value="1"/>
</dbReference>
<evidence type="ECO:0000313" key="10">
    <source>
        <dbReference type="EMBL" id="KZS90969.1"/>
    </source>
</evidence>
<dbReference type="Pfam" id="PF13848">
    <property type="entry name" value="Thioredoxin_6"/>
    <property type="match status" value="1"/>
</dbReference>
<dbReference type="PROSITE" id="PS51352">
    <property type="entry name" value="THIOREDOXIN_2"/>
    <property type="match status" value="2"/>
</dbReference>
<reference evidence="10 11" key="1">
    <citation type="journal article" date="2016" name="Mol. Biol. Evol.">
        <title>Comparative Genomics of Early-Diverging Mushroom-Forming Fungi Provides Insights into the Origins of Lignocellulose Decay Capabilities.</title>
        <authorList>
            <person name="Nagy L.G."/>
            <person name="Riley R."/>
            <person name="Tritt A."/>
            <person name="Adam C."/>
            <person name="Daum C."/>
            <person name="Floudas D."/>
            <person name="Sun H."/>
            <person name="Yadav J.S."/>
            <person name="Pangilinan J."/>
            <person name="Larsson K.H."/>
            <person name="Matsuura K."/>
            <person name="Barry K."/>
            <person name="Labutti K."/>
            <person name="Kuo R."/>
            <person name="Ohm R.A."/>
            <person name="Bhattacharya S.S."/>
            <person name="Shirouzu T."/>
            <person name="Yoshinaga Y."/>
            <person name="Martin F.M."/>
            <person name="Grigoriev I.V."/>
            <person name="Hibbett D.S."/>
        </authorList>
    </citation>
    <scope>NUCLEOTIDE SEQUENCE [LARGE SCALE GENOMIC DNA]</scope>
    <source>
        <strain evidence="10 11">HHB9708</strain>
    </source>
</reference>
<dbReference type="PRINTS" id="PR00421">
    <property type="entry name" value="THIOREDOXIN"/>
</dbReference>
<dbReference type="Gene3D" id="3.40.30.10">
    <property type="entry name" value="Glutaredoxin"/>
    <property type="match status" value="4"/>
</dbReference>
<dbReference type="Pfam" id="PF00085">
    <property type="entry name" value="Thioredoxin"/>
    <property type="match status" value="2"/>
</dbReference>
<evidence type="ECO:0000256" key="6">
    <source>
        <dbReference type="SAM" id="MobiDB-lite"/>
    </source>
</evidence>
<keyword evidence="4 7" id="KW-0472">Membrane</keyword>